<dbReference type="OrthoDB" id="272266at2759"/>
<dbReference type="PANTHER" id="PTHR15938">
    <property type="entry name" value="TBP-1 INTERACTING PROTEIN"/>
    <property type="match status" value="1"/>
</dbReference>
<dbReference type="PANTHER" id="PTHR15938:SF0">
    <property type="entry name" value="HOMOLOGOUS-PAIRING PROTEIN 2 HOMOLOG"/>
    <property type="match status" value="1"/>
</dbReference>
<dbReference type="STRING" id="32264.T1KZW4"/>
<reference evidence="9" key="1">
    <citation type="submission" date="2011-08" db="EMBL/GenBank/DDBJ databases">
        <authorList>
            <person name="Rombauts S."/>
        </authorList>
    </citation>
    <scope>NUCLEOTIDE SEQUENCE</scope>
    <source>
        <strain evidence="9">London</strain>
    </source>
</reference>
<accession>T1KZW4</accession>
<keyword evidence="4" id="KW-0539">Nucleus</keyword>
<keyword evidence="6" id="KW-0175">Coiled coil</keyword>
<dbReference type="AlphaFoldDB" id="T1KZW4"/>
<evidence type="ECO:0000313" key="9">
    <source>
        <dbReference type="Proteomes" id="UP000015104"/>
    </source>
</evidence>
<evidence type="ECO:0000256" key="2">
    <source>
        <dbReference type="ARBA" id="ARBA00007922"/>
    </source>
</evidence>
<dbReference type="KEGG" id="tut:107368945"/>
<evidence type="ECO:0000256" key="5">
    <source>
        <dbReference type="ARBA" id="ARBA00023254"/>
    </source>
</evidence>
<dbReference type="EMBL" id="CAEY01000758">
    <property type="status" value="NOT_ANNOTATED_CDS"/>
    <property type="molecule type" value="Genomic_DNA"/>
</dbReference>
<dbReference type="GO" id="GO:0007129">
    <property type="term" value="P:homologous chromosome pairing at meiosis"/>
    <property type="evidence" value="ECO:0007669"/>
    <property type="project" value="TreeGrafter"/>
</dbReference>
<dbReference type="GO" id="GO:0000709">
    <property type="term" value="P:meiotic joint molecule formation"/>
    <property type="evidence" value="ECO:0007669"/>
    <property type="project" value="TreeGrafter"/>
</dbReference>
<dbReference type="InterPro" id="IPR036388">
    <property type="entry name" value="WH-like_DNA-bd_sf"/>
</dbReference>
<dbReference type="EnsemblMetazoa" id="tetur29g00320.1">
    <property type="protein sequence ID" value="tetur29g00320.1"/>
    <property type="gene ID" value="tetur29g00320"/>
</dbReference>
<dbReference type="GO" id="GO:0120231">
    <property type="term" value="C:DNA recombinase auxiliary factor complex"/>
    <property type="evidence" value="ECO:0007669"/>
    <property type="project" value="TreeGrafter"/>
</dbReference>
<evidence type="ECO:0000256" key="4">
    <source>
        <dbReference type="ARBA" id="ARBA00023242"/>
    </source>
</evidence>
<reference evidence="8" key="2">
    <citation type="submission" date="2015-06" db="UniProtKB">
        <authorList>
            <consortium name="EnsemblMetazoa"/>
        </authorList>
    </citation>
    <scope>IDENTIFICATION</scope>
</reference>
<dbReference type="GO" id="GO:0120230">
    <property type="term" value="F:recombinase activator activity"/>
    <property type="evidence" value="ECO:0007669"/>
    <property type="project" value="TreeGrafter"/>
</dbReference>
<feature type="domain" description="Homologous-pairing protein 2 winged helix" evidence="7">
    <location>
        <begin position="2"/>
        <end position="61"/>
    </location>
</feature>
<evidence type="ECO:0000256" key="3">
    <source>
        <dbReference type="ARBA" id="ARBA00023172"/>
    </source>
</evidence>
<dbReference type="GO" id="GO:0010774">
    <property type="term" value="P:meiotic strand invasion involved in reciprocal meiotic recombination"/>
    <property type="evidence" value="ECO:0007669"/>
    <property type="project" value="TreeGrafter"/>
</dbReference>
<dbReference type="InterPro" id="IPR010776">
    <property type="entry name" value="Hop2_WH_dom"/>
</dbReference>
<evidence type="ECO:0000256" key="1">
    <source>
        <dbReference type="ARBA" id="ARBA00004123"/>
    </source>
</evidence>
<dbReference type="Gene3D" id="1.10.10.10">
    <property type="entry name" value="Winged helix-like DNA-binding domain superfamily/Winged helix DNA-binding domain"/>
    <property type="match status" value="1"/>
</dbReference>
<dbReference type="GO" id="GO:0003690">
    <property type="term" value="F:double-stranded DNA binding"/>
    <property type="evidence" value="ECO:0007669"/>
    <property type="project" value="TreeGrafter"/>
</dbReference>
<dbReference type="Pfam" id="PF07106">
    <property type="entry name" value="WHD_TBPIP"/>
    <property type="match status" value="1"/>
</dbReference>
<name>T1KZW4_TETUR</name>
<gene>
    <name evidence="8" type="primary">107368945</name>
</gene>
<evidence type="ECO:0000256" key="6">
    <source>
        <dbReference type="SAM" id="Coils"/>
    </source>
</evidence>
<comment type="subcellular location">
    <subcellularLocation>
        <location evidence="1">Nucleus</location>
    </subcellularLocation>
</comment>
<dbReference type="Proteomes" id="UP000015104">
    <property type="component" value="Unassembled WGS sequence"/>
</dbReference>
<proteinExistence type="inferred from homology"/>
<comment type="similarity">
    <text evidence="2">Belongs to the HOP2 family.</text>
</comment>
<dbReference type="GO" id="GO:0000794">
    <property type="term" value="C:condensed nuclear chromosome"/>
    <property type="evidence" value="ECO:0007669"/>
    <property type="project" value="TreeGrafter"/>
</dbReference>
<organism evidence="8 9">
    <name type="scientific">Tetranychus urticae</name>
    <name type="common">Two-spotted spider mite</name>
    <dbReference type="NCBI Taxonomy" id="32264"/>
    <lineage>
        <taxon>Eukaryota</taxon>
        <taxon>Metazoa</taxon>
        <taxon>Ecdysozoa</taxon>
        <taxon>Arthropoda</taxon>
        <taxon>Chelicerata</taxon>
        <taxon>Arachnida</taxon>
        <taxon>Acari</taxon>
        <taxon>Acariformes</taxon>
        <taxon>Trombidiformes</taxon>
        <taxon>Prostigmata</taxon>
        <taxon>Eleutherengona</taxon>
        <taxon>Raphignathae</taxon>
        <taxon>Tetranychoidea</taxon>
        <taxon>Tetranychidae</taxon>
        <taxon>Tetranychus</taxon>
    </lineage>
</organism>
<keyword evidence="3" id="KW-0233">DNA recombination</keyword>
<feature type="coiled-coil region" evidence="6">
    <location>
        <begin position="66"/>
        <end position="137"/>
    </location>
</feature>
<keyword evidence="5" id="KW-0469">Meiosis</keyword>
<evidence type="ECO:0000259" key="7">
    <source>
        <dbReference type="Pfam" id="PF07106"/>
    </source>
</evidence>
<evidence type="ECO:0000313" key="8">
    <source>
        <dbReference type="EnsemblMetazoa" id="tetur29g00320.1"/>
    </source>
</evidence>
<dbReference type="OMA" id="QKYHREW"/>
<dbReference type="HOGENOM" id="CLU_2052593_0_0_1"/>
<protein>
    <recommendedName>
        <fullName evidence="7">Homologous-pairing protein 2 winged helix domain-containing protein</fullName>
    </recommendedName>
</protein>
<sequence>MAEKGVLDYLKSANRPYSANDIHGNLQSYAKKDVTKALETLVEKKQIITKAYGKQNIYFFNQDSFTDFKDGEMQEIEEKIKNLYNEHEKLSMDYNMKRAEVSRRKEIPPLTEIEKKLSDVQKEIKDLEEKIQTSGSVKVDSGKLKDCQNAHAKMKKEVNRRKRIAKDAFNVILEHYEGSKASLLEELDIDIS</sequence>
<keyword evidence="9" id="KW-1185">Reference proteome</keyword>